<name>A0A285LVN4_9NOCA</name>
<keyword evidence="3" id="KW-1185">Reference proteome</keyword>
<evidence type="ECO:0000259" key="1">
    <source>
        <dbReference type="Pfam" id="PF12697"/>
    </source>
</evidence>
<dbReference type="PANTHER" id="PTHR43798:SF29">
    <property type="entry name" value="AB HYDROLASE-1 DOMAIN-CONTAINING PROTEIN"/>
    <property type="match status" value="1"/>
</dbReference>
<evidence type="ECO:0000313" key="3">
    <source>
        <dbReference type="Proteomes" id="UP000219565"/>
    </source>
</evidence>
<dbReference type="PANTHER" id="PTHR43798">
    <property type="entry name" value="MONOACYLGLYCEROL LIPASE"/>
    <property type="match status" value="1"/>
</dbReference>
<dbReference type="InterPro" id="IPR000073">
    <property type="entry name" value="AB_hydrolase_1"/>
</dbReference>
<dbReference type="Gene3D" id="3.40.50.1820">
    <property type="entry name" value="alpha/beta hydrolase"/>
    <property type="match status" value="1"/>
</dbReference>
<proteinExistence type="predicted"/>
<reference evidence="2 3" key="1">
    <citation type="submission" date="2017-09" db="EMBL/GenBank/DDBJ databases">
        <authorList>
            <person name="Ehlers B."/>
            <person name="Leendertz F.H."/>
        </authorList>
    </citation>
    <scope>NUCLEOTIDE SEQUENCE [LARGE SCALE GENOMIC DNA]</scope>
    <source>
        <strain evidence="2 3">DSM 45537</strain>
    </source>
</reference>
<dbReference type="AlphaFoldDB" id="A0A285LVN4"/>
<accession>A0A285LVN4</accession>
<dbReference type="Pfam" id="PF12697">
    <property type="entry name" value="Abhydrolase_6"/>
    <property type="match status" value="1"/>
</dbReference>
<dbReference type="GO" id="GO:0003824">
    <property type="term" value="F:catalytic activity"/>
    <property type="evidence" value="ECO:0007669"/>
    <property type="project" value="UniProtKB-ARBA"/>
</dbReference>
<dbReference type="STRING" id="1379680.GCA_001612615_05399"/>
<dbReference type="InterPro" id="IPR029058">
    <property type="entry name" value="AB_hydrolase_fold"/>
</dbReference>
<sequence>MPSEKFVSKDPLLLLHGVTMSAAAWDEVVPLLADEFDLIVPTAAGHRGGPQAEGAATIEHLVDVTERLLDERGVRTVHIAGNSLGGWMGIELARRGRARSVCALSPAGFWTTGTADETAPTGKLRRTKRLADVAHRIAPLPVRSAVVRKLLFNDVAVHGDRLTAARALAAIQDLVDCPAAYEILRSTESVAPMPTLPCPITLAWSAKDRIFPPSVNGAVARRRIPDARYVELPAVGHVPMIDDPALCAATIRAAIGSTE</sequence>
<feature type="domain" description="AB hydrolase-1" evidence="1">
    <location>
        <begin position="12"/>
        <end position="249"/>
    </location>
</feature>
<protein>
    <submittedName>
        <fullName evidence="2">Pimeloyl-ACP methyl ester carboxylesterase</fullName>
    </submittedName>
</protein>
<dbReference type="Proteomes" id="UP000219565">
    <property type="component" value="Unassembled WGS sequence"/>
</dbReference>
<evidence type="ECO:0000313" key="2">
    <source>
        <dbReference type="EMBL" id="SNY88989.1"/>
    </source>
</evidence>
<dbReference type="OrthoDB" id="27092at2"/>
<dbReference type="SUPFAM" id="SSF53474">
    <property type="entry name" value="alpha/beta-Hydrolases"/>
    <property type="match status" value="1"/>
</dbReference>
<dbReference type="EMBL" id="OBEG01000007">
    <property type="protein sequence ID" value="SNY88989.1"/>
    <property type="molecule type" value="Genomic_DNA"/>
</dbReference>
<organism evidence="2 3">
    <name type="scientific">Nocardia amikacinitolerans</name>
    <dbReference type="NCBI Taxonomy" id="756689"/>
    <lineage>
        <taxon>Bacteria</taxon>
        <taxon>Bacillati</taxon>
        <taxon>Actinomycetota</taxon>
        <taxon>Actinomycetes</taxon>
        <taxon>Mycobacteriales</taxon>
        <taxon>Nocardiaceae</taxon>
        <taxon>Nocardia</taxon>
    </lineage>
</organism>
<gene>
    <name evidence="2" type="ORF">SAMN04244553_5985</name>
</gene>
<dbReference type="InterPro" id="IPR050266">
    <property type="entry name" value="AB_hydrolase_sf"/>
</dbReference>